<evidence type="ECO:0000313" key="4">
    <source>
        <dbReference type="Proteomes" id="UP000265703"/>
    </source>
</evidence>
<comment type="caution">
    <text evidence="3">The sequence shown here is derived from an EMBL/GenBank/DDBJ whole genome shotgun (WGS) entry which is preliminary data.</text>
</comment>
<keyword evidence="4" id="KW-1185">Reference proteome</keyword>
<dbReference type="Proteomes" id="UP000265703">
    <property type="component" value="Unassembled WGS sequence"/>
</dbReference>
<accession>A0A397THY9</accession>
<dbReference type="OrthoDB" id="2555959at2759"/>
<feature type="region of interest" description="Disordered" evidence="1">
    <location>
        <begin position="47"/>
        <end position="68"/>
    </location>
</feature>
<evidence type="ECO:0000313" key="3">
    <source>
        <dbReference type="EMBL" id="RIA96536.1"/>
    </source>
</evidence>
<protein>
    <submittedName>
        <fullName evidence="3">Uncharacterized protein</fullName>
    </submittedName>
</protein>
<dbReference type="AlphaFoldDB" id="A0A397THY9"/>
<keyword evidence="2" id="KW-1133">Transmembrane helix</keyword>
<evidence type="ECO:0000256" key="1">
    <source>
        <dbReference type="SAM" id="MobiDB-lite"/>
    </source>
</evidence>
<keyword evidence="2" id="KW-0472">Membrane</keyword>
<dbReference type="EMBL" id="QKYT01000043">
    <property type="protein sequence ID" value="RIA96536.1"/>
    <property type="molecule type" value="Genomic_DNA"/>
</dbReference>
<proteinExistence type="predicted"/>
<keyword evidence="2" id="KW-0812">Transmembrane</keyword>
<gene>
    <name evidence="3" type="ORF">C1645_815212</name>
</gene>
<organism evidence="3 4">
    <name type="scientific">Glomus cerebriforme</name>
    <dbReference type="NCBI Taxonomy" id="658196"/>
    <lineage>
        <taxon>Eukaryota</taxon>
        <taxon>Fungi</taxon>
        <taxon>Fungi incertae sedis</taxon>
        <taxon>Mucoromycota</taxon>
        <taxon>Glomeromycotina</taxon>
        <taxon>Glomeromycetes</taxon>
        <taxon>Glomerales</taxon>
        <taxon>Glomeraceae</taxon>
        <taxon>Glomus</taxon>
    </lineage>
</organism>
<evidence type="ECO:0000256" key="2">
    <source>
        <dbReference type="SAM" id="Phobius"/>
    </source>
</evidence>
<reference evidence="3 4" key="1">
    <citation type="submission" date="2018-06" db="EMBL/GenBank/DDBJ databases">
        <title>Comparative genomics reveals the genomic features of Rhizophagus irregularis, R. cerebriforme, R. diaphanum and Gigaspora rosea, and their symbiotic lifestyle signature.</title>
        <authorList>
            <person name="Morin E."/>
            <person name="San Clemente H."/>
            <person name="Chen E.C.H."/>
            <person name="De La Providencia I."/>
            <person name="Hainaut M."/>
            <person name="Kuo A."/>
            <person name="Kohler A."/>
            <person name="Murat C."/>
            <person name="Tang N."/>
            <person name="Roy S."/>
            <person name="Loubradou J."/>
            <person name="Henrissat B."/>
            <person name="Grigoriev I.V."/>
            <person name="Corradi N."/>
            <person name="Roux C."/>
            <person name="Martin F.M."/>
        </authorList>
    </citation>
    <scope>NUCLEOTIDE SEQUENCE [LARGE SCALE GENOMIC DNA]</scope>
    <source>
        <strain evidence="3 4">DAOM 227022</strain>
    </source>
</reference>
<name>A0A397THY9_9GLOM</name>
<feature type="transmembrane region" description="Helical" evidence="2">
    <location>
        <begin position="17"/>
        <end position="37"/>
    </location>
</feature>
<sequence length="68" mass="7448">MKSFWASYKSLSPRTRVYLGLGGIAIALTGHYVSDWLEKKIPVESQKATTGKASDNLSSQITNTSQKT</sequence>